<protein>
    <submittedName>
        <fullName evidence="2">Uncharacterized protein</fullName>
    </submittedName>
</protein>
<evidence type="ECO:0000313" key="2">
    <source>
        <dbReference type="EMBL" id="KAG9339291.1"/>
    </source>
</evidence>
<organism evidence="2 3">
    <name type="scientific">Albula glossodonta</name>
    <name type="common">roundjaw bonefish</name>
    <dbReference type="NCBI Taxonomy" id="121402"/>
    <lineage>
        <taxon>Eukaryota</taxon>
        <taxon>Metazoa</taxon>
        <taxon>Chordata</taxon>
        <taxon>Craniata</taxon>
        <taxon>Vertebrata</taxon>
        <taxon>Euteleostomi</taxon>
        <taxon>Actinopterygii</taxon>
        <taxon>Neopterygii</taxon>
        <taxon>Teleostei</taxon>
        <taxon>Albuliformes</taxon>
        <taxon>Albulidae</taxon>
        <taxon>Albula</taxon>
    </lineage>
</organism>
<reference evidence="2" key="1">
    <citation type="thesis" date="2021" institute="BYU ScholarsArchive" country="Provo, UT, USA">
        <title>Applications of and Algorithms for Genome Assembly and Genomic Analyses with an Emphasis on Marine Teleosts.</title>
        <authorList>
            <person name="Pickett B.D."/>
        </authorList>
    </citation>
    <scope>NUCLEOTIDE SEQUENCE</scope>
    <source>
        <strain evidence="2">HI-2016</strain>
    </source>
</reference>
<keyword evidence="3" id="KW-1185">Reference proteome</keyword>
<evidence type="ECO:0000256" key="1">
    <source>
        <dbReference type="SAM" id="MobiDB-lite"/>
    </source>
</evidence>
<feature type="region of interest" description="Disordered" evidence="1">
    <location>
        <begin position="1"/>
        <end position="21"/>
    </location>
</feature>
<feature type="region of interest" description="Disordered" evidence="1">
    <location>
        <begin position="127"/>
        <end position="166"/>
    </location>
</feature>
<dbReference type="AlphaFoldDB" id="A0A8T2NJX6"/>
<dbReference type="OrthoDB" id="10261083at2759"/>
<proteinExistence type="predicted"/>
<dbReference type="EMBL" id="JAFBMS010000056">
    <property type="protein sequence ID" value="KAG9339291.1"/>
    <property type="molecule type" value="Genomic_DNA"/>
</dbReference>
<name>A0A8T2NJX6_9TELE</name>
<dbReference type="Proteomes" id="UP000824540">
    <property type="component" value="Unassembled WGS sequence"/>
</dbReference>
<sequence length="166" mass="18242">MGPPGVMKIQSRERLSVLSPPIIPASQQERAEETGHHHRSTVTGEIQVTEMEFRQCPVHLILTTTSSLPTAYTQRKALHSGPPGLSKRQHCTELSMSEGQEEDEFLNLLYDPCLNCYFDPEVSSTASSLVTPKRLQSGDDDTAMLSLRDNNSPKPSPAAPQVKLAC</sequence>
<accession>A0A8T2NJX6</accession>
<evidence type="ECO:0000313" key="3">
    <source>
        <dbReference type="Proteomes" id="UP000824540"/>
    </source>
</evidence>
<comment type="caution">
    <text evidence="2">The sequence shown here is derived from an EMBL/GenBank/DDBJ whole genome shotgun (WGS) entry which is preliminary data.</text>
</comment>
<gene>
    <name evidence="2" type="ORF">JZ751_023991</name>
</gene>